<feature type="domain" description="Ketoreductase" evidence="5">
    <location>
        <begin position="5"/>
        <end position="188"/>
    </location>
</feature>
<keyword evidence="3" id="KW-0560">Oxidoreductase</keyword>
<dbReference type="PROSITE" id="PS00061">
    <property type="entry name" value="ADH_SHORT"/>
    <property type="match status" value="1"/>
</dbReference>
<evidence type="ECO:0000256" key="2">
    <source>
        <dbReference type="ARBA" id="ARBA00022857"/>
    </source>
</evidence>
<dbReference type="PANTHER" id="PTHR43391">
    <property type="entry name" value="RETINOL DEHYDROGENASE-RELATED"/>
    <property type="match status" value="1"/>
</dbReference>
<gene>
    <name evidence="6" type="ORF">QRT05_13915</name>
</gene>
<protein>
    <submittedName>
        <fullName evidence="6">SDR family NAD(P)-dependent oxidoreductase</fullName>
    </submittedName>
</protein>
<keyword evidence="7" id="KW-1185">Reference proteome</keyword>
<dbReference type="InterPro" id="IPR036291">
    <property type="entry name" value="NAD(P)-bd_dom_sf"/>
</dbReference>
<dbReference type="EMBL" id="JAUCGR010000004">
    <property type="protein sequence ID" value="MDM7832433.1"/>
    <property type="molecule type" value="Genomic_DNA"/>
</dbReference>
<accession>A0ABT7S9Y1</accession>
<dbReference type="Gene3D" id="3.40.50.720">
    <property type="entry name" value="NAD(P)-binding Rossmann-like Domain"/>
    <property type="match status" value="1"/>
</dbReference>
<dbReference type="PANTHER" id="PTHR43391:SF14">
    <property type="entry name" value="DEHYDROGENASE_REDUCTASE SDR FAMILY PROTEIN 7-LIKE"/>
    <property type="match status" value="1"/>
</dbReference>
<dbReference type="InterPro" id="IPR057326">
    <property type="entry name" value="KR_dom"/>
</dbReference>
<dbReference type="PRINTS" id="PR00081">
    <property type="entry name" value="GDHRDH"/>
</dbReference>
<evidence type="ECO:0000256" key="3">
    <source>
        <dbReference type="ARBA" id="ARBA00023002"/>
    </source>
</evidence>
<dbReference type="InterPro" id="IPR002347">
    <property type="entry name" value="SDR_fam"/>
</dbReference>
<evidence type="ECO:0000256" key="4">
    <source>
        <dbReference type="RuleBase" id="RU000363"/>
    </source>
</evidence>
<evidence type="ECO:0000313" key="6">
    <source>
        <dbReference type="EMBL" id="MDM7832433.1"/>
    </source>
</evidence>
<evidence type="ECO:0000259" key="5">
    <source>
        <dbReference type="SMART" id="SM00822"/>
    </source>
</evidence>
<dbReference type="RefSeq" id="WP_289447930.1">
    <property type="nucleotide sequence ID" value="NZ_JAUCGR010000004.1"/>
</dbReference>
<dbReference type="InterPro" id="IPR020904">
    <property type="entry name" value="Sc_DH/Rdtase_CS"/>
</dbReference>
<comment type="similarity">
    <text evidence="1 4">Belongs to the short-chain dehydrogenases/reductases (SDR) family.</text>
</comment>
<dbReference type="Pfam" id="PF00106">
    <property type="entry name" value="adh_short"/>
    <property type="match status" value="1"/>
</dbReference>
<comment type="caution">
    <text evidence="6">The sequence shown here is derived from an EMBL/GenBank/DDBJ whole genome shotgun (WGS) entry which is preliminary data.</text>
</comment>
<reference evidence="6 7" key="1">
    <citation type="submission" date="2023-06" db="EMBL/GenBank/DDBJ databases">
        <title>Cellulomonas sp. MW9 Whole genome sequence.</title>
        <authorList>
            <person name="Park S."/>
        </authorList>
    </citation>
    <scope>NUCLEOTIDE SEQUENCE [LARGE SCALE GENOMIC DNA]</scope>
    <source>
        <strain evidence="6 7">MW9</strain>
    </source>
</reference>
<sequence length="280" mass="28942">MATTRTVLVTGTSSGIGLSTAALAARAGWQVVATLREPARAQALTTRAEAEGVVLDVRALDVTRTAEVEALVDSVVETYGGLDAVVNNAGMGLVGTLETLDLDDYRRAMEVNYFAVVALSRAAMPHLRASRGRLVTVASVGGVVGQPFNEAYCGAKFAVEGFLESLHPVAAAAGVGVVVVEPGAVATSFAASAVRDRDALLAAAGPYEGALRAYLTRTESVFADAQHPDEVAAVILDALQAEAPPFRVQTSPVATAFAGMKLADLDGSRVTGTTRRWLDG</sequence>
<name>A0ABT7S9Y1_9CELL</name>
<dbReference type="Proteomes" id="UP001321453">
    <property type="component" value="Unassembled WGS sequence"/>
</dbReference>
<dbReference type="SMART" id="SM00822">
    <property type="entry name" value="PKS_KR"/>
    <property type="match status" value="1"/>
</dbReference>
<organism evidence="6 7">
    <name type="scientific">Cellulomonas edaphi</name>
    <dbReference type="NCBI Taxonomy" id="3053468"/>
    <lineage>
        <taxon>Bacteria</taxon>
        <taxon>Bacillati</taxon>
        <taxon>Actinomycetota</taxon>
        <taxon>Actinomycetes</taxon>
        <taxon>Micrococcales</taxon>
        <taxon>Cellulomonadaceae</taxon>
        <taxon>Cellulomonas</taxon>
    </lineage>
</organism>
<dbReference type="SUPFAM" id="SSF51735">
    <property type="entry name" value="NAD(P)-binding Rossmann-fold domains"/>
    <property type="match status" value="1"/>
</dbReference>
<dbReference type="PRINTS" id="PR00080">
    <property type="entry name" value="SDRFAMILY"/>
</dbReference>
<evidence type="ECO:0000256" key="1">
    <source>
        <dbReference type="ARBA" id="ARBA00006484"/>
    </source>
</evidence>
<keyword evidence="2" id="KW-0521">NADP</keyword>
<proteinExistence type="inferred from homology"/>
<evidence type="ECO:0000313" key="7">
    <source>
        <dbReference type="Proteomes" id="UP001321453"/>
    </source>
</evidence>